<accession>A0A6U3APK6</accession>
<keyword evidence="1" id="KW-0732">Signal</keyword>
<gene>
    <name evidence="2" type="ORF">APAL1065_LOCUS11126</name>
    <name evidence="3" type="ORF">APAL1065_LOCUS11127</name>
</gene>
<dbReference type="EMBL" id="HBHT01016675">
    <property type="protein sequence ID" value="CAD9963877.1"/>
    <property type="molecule type" value="Transcribed_RNA"/>
</dbReference>
<evidence type="ECO:0008006" key="4">
    <source>
        <dbReference type="Google" id="ProtNLM"/>
    </source>
</evidence>
<feature type="chain" id="PRO_5036192003" description="Dirigent protein" evidence="1">
    <location>
        <begin position="23"/>
        <end position="187"/>
    </location>
</feature>
<proteinExistence type="predicted"/>
<dbReference type="AlphaFoldDB" id="A0A6U3APK6"/>
<dbReference type="InterPro" id="IPR044859">
    <property type="entry name" value="Allene_oxi_cyc_Dirigent"/>
</dbReference>
<evidence type="ECO:0000256" key="1">
    <source>
        <dbReference type="SAM" id="SignalP"/>
    </source>
</evidence>
<dbReference type="Gene3D" id="2.40.480.10">
    <property type="entry name" value="Allene oxide cyclase-like"/>
    <property type="match status" value="1"/>
</dbReference>
<feature type="signal peptide" evidence="1">
    <location>
        <begin position="1"/>
        <end position="22"/>
    </location>
</feature>
<organism evidence="3">
    <name type="scientific">Entomoneis paludosa</name>
    <dbReference type="NCBI Taxonomy" id="265537"/>
    <lineage>
        <taxon>Eukaryota</taxon>
        <taxon>Sar</taxon>
        <taxon>Stramenopiles</taxon>
        <taxon>Ochrophyta</taxon>
        <taxon>Bacillariophyta</taxon>
        <taxon>Bacillariophyceae</taxon>
        <taxon>Bacillariophycidae</taxon>
        <taxon>Entomoneidaceae</taxon>
        <taxon>Entomoneis</taxon>
    </lineage>
</organism>
<protein>
    <recommendedName>
        <fullName evidence="4">Dirigent protein</fullName>
    </recommendedName>
</protein>
<sequence length="187" mass="19829">MKLSSGILSLLLSSLALSSTLGRKVRRQGHRRTTSSGKKGPSDCTRLELYSDNAIFQAEFNAIENIGGAVSDIPLMDLYTNEQVGLFTVLAIEVDPVNGKSFEDGYLALFQPGSTSDVTGSITYAGPTPVFADSTLGLGRGDFSITGGTGSYSCAEGIVEFKGFSDDFSQFKLDIVTCGDFCDPYSA</sequence>
<dbReference type="EMBL" id="HBHT01016676">
    <property type="protein sequence ID" value="CAD9963880.1"/>
    <property type="molecule type" value="Transcribed_RNA"/>
</dbReference>
<evidence type="ECO:0000313" key="3">
    <source>
        <dbReference type="EMBL" id="CAD9963880.1"/>
    </source>
</evidence>
<evidence type="ECO:0000313" key="2">
    <source>
        <dbReference type="EMBL" id="CAD9963877.1"/>
    </source>
</evidence>
<name>A0A6U3APK6_9STRA</name>
<reference evidence="3" key="1">
    <citation type="submission" date="2021-01" db="EMBL/GenBank/DDBJ databases">
        <authorList>
            <person name="Corre E."/>
            <person name="Pelletier E."/>
            <person name="Niang G."/>
            <person name="Scheremetjew M."/>
            <person name="Finn R."/>
            <person name="Kale V."/>
            <person name="Holt S."/>
            <person name="Cochrane G."/>
            <person name="Meng A."/>
            <person name="Brown T."/>
            <person name="Cohen L."/>
        </authorList>
    </citation>
    <scope>NUCLEOTIDE SEQUENCE</scope>
    <source>
        <strain evidence="3">CCMP125</strain>
    </source>
</reference>